<proteinExistence type="predicted"/>
<organism evidence="3 4">
    <name type="scientific">Monascus purpureus</name>
    <name type="common">Red mold</name>
    <name type="synonym">Monascus anka</name>
    <dbReference type="NCBI Taxonomy" id="5098"/>
    <lineage>
        <taxon>Eukaryota</taxon>
        <taxon>Fungi</taxon>
        <taxon>Dikarya</taxon>
        <taxon>Ascomycota</taxon>
        <taxon>Pezizomycotina</taxon>
        <taxon>Eurotiomycetes</taxon>
        <taxon>Eurotiomycetidae</taxon>
        <taxon>Eurotiales</taxon>
        <taxon>Aspergillaceae</taxon>
        <taxon>Monascus</taxon>
    </lineage>
</organism>
<feature type="compositionally biased region" description="Basic and acidic residues" evidence="1">
    <location>
        <begin position="353"/>
        <end position="373"/>
    </location>
</feature>
<dbReference type="STRING" id="5098.A0A507QIK6"/>
<feature type="region of interest" description="Disordered" evidence="1">
    <location>
        <begin position="344"/>
        <end position="391"/>
    </location>
</feature>
<comment type="caution">
    <text evidence="3">The sequence shown here is derived from an EMBL/GenBank/DDBJ whole genome shotgun (WGS) entry which is preliminary data.</text>
</comment>
<protein>
    <recommendedName>
        <fullName evidence="2">RNA 3'-terminal phosphate cyclase domain-containing protein</fullName>
    </recommendedName>
</protein>
<dbReference type="SUPFAM" id="SSF55205">
    <property type="entry name" value="EPT/RTPC-like"/>
    <property type="match status" value="1"/>
</dbReference>
<dbReference type="AlphaFoldDB" id="A0A507QIK6"/>
<evidence type="ECO:0000313" key="4">
    <source>
        <dbReference type="Proteomes" id="UP000319663"/>
    </source>
</evidence>
<dbReference type="EMBL" id="VIFY01000227">
    <property type="protein sequence ID" value="TQB68328.1"/>
    <property type="molecule type" value="Genomic_DNA"/>
</dbReference>
<dbReference type="InterPro" id="IPR023797">
    <property type="entry name" value="RNA3'_phos_cyclase_dom"/>
</dbReference>
<dbReference type="InterPro" id="IPR037136">
    <property type="entry name" value="RNA3'_phos_cyclase_dom_sf"/>
</dbReference>
<keyword evidence="4" id="KW-1185">Reference proteome</keyword>
<dbReference type="InterPro" id="IPR013792">
    <property type="entry name" value="RNA3'P_cycl/enolpyr_Trfase_a/b"/>
</dbReference>
<evidence type="ECO:0000313" key="3">
    <source>
        <dbReference type="EMBL" id="TQB68328.1"/>
    </source>
</evidence>
<dbReference type="Pfam" id="PF01137">
    <property type="entry name" value="RTC"/>
    <property type="match status" value="1"/>
</dbReference>
<dbReference type="GO" id="GO:0003963">
    <property type="term" value="F:RNA-3'-phosphate cyclase activity"/>
    <property type="evidence" value="ECO:0007669"/>
    <property type="project" value="TreeGrafter"/>
</dbReference>
<sequence length="488" mass="53651">MPKSKKTPRSQPVDPHQNTATAYLQLDGRTLEGGGQLVRNALALSAITRQPVSIHHIRGNRQGKAGLKTSHTAAVQFLADITGSEISGVQVGSQFLSFVPAPRPDGTSAAVKSEYEIHLPTAGSIFLVFQAVYPYLLSVATEPLRLDLRGGTNVSFSPSYDYVAQVLTPNFRTMGLPQLSIHLHKRGWSGPNVLGDVSVLIHPLGSSPTEDKDHGRASNKGTTGFHFPFIDLTRYGRGKVTAIEITVLASDEPMHSGPPGEGLNRQSSAEENLSIRQFTEQEIQQALRLKIKSLPSSVFQTNTSQVCSETLVPINIHTSEATGHRSHMYLLIVAHTTTGLRLGRDALFGDGGGVRDRDRKRESGAQRKQRDASHASSPRRPRGRSMESRARELVERCVDSFAEELFDEKRKGSPGRMEEGKEKPCVDVFMRDQMVVFEALGRMSRRGIPGGNGKGEEDRAAGPYREDEGYWSLHTQTAKWVCRQLLKE</sequence>
<dbReference type="Proteomes" id="UP000319663">
    <property type="component" value="Unassembled WGS sequence"/>
</dbReference>
<name>A0A507QIK6_MONPU</name>
<dbReference type="PANTHER" id="PTHR11096">
    <property type="entry name" value="RNA 3' TERMINAL PHOSPHATE CYCLASE"/>
    <property type="match status" value="1"/>
</dbReference>
<feature type="domain" description="RNA 3'-terminal phosphate cyclase" evidence="2">
    <location>
        <begin position="31"/>
        <end position="487"/>
    </location>
</feature>
<reference evidence="3 4" key="1">
    <citation type="submission" date="2019-06" db="EMBL/GenBank/DDBJ databases">
        <title>Wine fermentation using esterase from Monascus purpureus.</title>
        <authorList>
            <person name="Geng C."/>
            <person name="Zhang Y."/>
        </authorList>
    </citation>
    <scope>NUCLEOTIDE SEQUENCE [LARGE SCALE GENOMIC DNA]</scope>
    <source>
        <strain evidence="3">HQ1</strain>
    </source>
</reference>
<evidence type="ECO:0000256" key="1">
    <source>
        <dbReference type="SAM" id="MobiDB-lite"/>
    </source>
</evidence>
<dbReference type="OrthoDB" id="25029at2759"/>
<dbReference type="PANTHER" id="PTHR11096:SF0">
    <property type="entry name" value="RNA 3'-TERMINAL PHOSPHATE CYCLASE"/>
    <property type="match status" value="1"/>
</dbReference>
<dbReference type="GO" id="GO:0006396">
    <property type="term" value="P:RNA processing"/>
    <property type="evidence" value="ECO:0007669"/>
    <property type="project" value="InterPro"/>
</dbReference>
<dbReference type="InterPro" id="IPR000228">
    <property type="entry name" value="RNA3'_term_phos_cyc"/>
</dbReference>
<dbReference type="GO" id="GO:0005634">
    <property type="term" value="C:nucleus"/>
    <property type="evidence" value="ECO:0007669"/>
    <property type="project" value="TreeGrafter"/>
</dbReference>
<accession>A0A507QIK6</accession>
<dbReference type="Gene3D" id="3.65.10.20">
    <property type="entry name" value="RNA 3'-terminal phosphate cyclase domain"/>
    <property type="match status" value="2"/>
</dbReference>
<gene>
    <name evidence="3" type="ORF">MPDQ_003613</name>
</gene>
<evidence type="ECO:0000259" key="2">
    <source>
        <dbReference type="Pfam" id="PF01137"/>
    </source>
</evidence>